<dbReference type="EMBL" id="REGN01002325">
    <property type="protein sequence ID" value="RNA28890.1"/>
    <property type="molecule type" value="Genomic_DNA"/>
</dbReference>
<gene>
    <name evidence="1" type="ORF">BpHYR1_012866</name>
</gene>
<organism evidence="1 2">
    <name type="scientific">Brachionus plicatilis</name>
    <name type="common">Marine rotifer</name>
    <name type="synonym">Brachionus muelleri</name>
    <dbReference type="NCBI Taxonomy" id="10195"/>
    <lineage>
        <taxon>Eukaryota</taxon>
        <taxon>Metazoa</taxon>
        <taxon>Spiralia</taxon>
        <taxon>Gnathifera</taxon>
        <taxon>Rotifera</taxon>
        <taxon>Eurotatoria</taxon>
        <taxon>Monogononta</taxon>
        <taxon>Pseudotrocha</taxon>
        <taxon>Ploima</taxon>
        <taxon>Brachionidae</taxon>
        <taxon>Brachionus</taxon>
    </lineage>
</organism>
<keyword evidence="2" id="KW-1185">Reference proteome</keyword>
<dbReference type="Proteomes" id="UP000276133">
    <property type="component" value="Unassembled WGS sequence"/>
</dbReference>
<reference evidence="1 2" key="1">
    <citation type="journal article" date="2018" name="Sci. Rep.">
        <title>Genomic signatures of local adaptation to the degree of environmental predictability in rotifers.</title>
        <authorList>
            <person name="Franch-Gras L."/>
            <person name="Hahn C."/>
            <person name="Garcia-Roger E.M."/>
            <person name="Carmona M.J."/>
            <person name="Serra M."/>
            <person name="Gomez A."/>
        </authorList>
    </citation>
    <scope>NUCLEOTIDE SEQUENCE [LARGE SCALE GENOMIC DNA]</scope>
    <source>
        <strain evidence="1">HYR1</strain>
    </source>
</reference>
<evidence type="ECO:0000313" key="2">
    <source>
        <dbReference type="Proteomes" id="UP000276133"/>
    </source>
</evidence>
<evidence type="ECO:0000313" key="1">
    <source>
        <dbReference type="EMBL" id="RNA28890.1"/>
    </source>
</evidence>
<dbReference type="AlphaFoldDB" id="A0A3M7RZQ2"/>
<comment type="caution">
    <text evidence="1">The sequence shown here is derived from an EMBL/GenBank/DDBJ whole genome shotgun (WGS) entry which is preliminary data.</text>
</comment>
<accession>A0A3M7RZQ2</accession>
<sequence length="64" mass="7220">MKNSIEKCLNKKIRIKLLKIGGKLSIRSNELNFGSLTKYRILNDFRGNNLCDVGGFDLISFSIA</sequence>
<name>A0A3M7RZQ2_BRAPC</name>
<protein>
    <submittedName>
        <fullName evidence="1">Uncharacterized protein</fullName>
    </submittedName>
</protein>
<proteinExistence type="predicted"/>